<dbReference type="Proteomes" id="UP000238153">
    <property type="component" value="Unassembled WGS sequence"/>
</dbReference>
<reference evidence="4 5" key="1">
    <citation type="submission" date="2017-11" db="EMBL/GenBank/DDBJ databases">
        <authorList>
            <person name="Founou R.C."/>
            <person name="Founou L."/>
            <person name="Allam M."/>
            <person name="Ismail A."/>
            <person name="Essack S.Y."/>
        </authorList>
    </citation>
    <scope>NUCLEOTIDE SEQUENCE [LARGE SCALE GENOMIC DNA]</scope>
    <source>
        <strain evidence="4 5">G811N2B1</strain>
    </source>
</reference>
<gene>
    <name evidence="4" type="ORF">CV019_16450</name>
</gene>
<dbReference type="Pfam" id="PF00534">
    <property type="entry name" value="Glycos_transf_1"/>
    <property type="match status" value="1"/>
</dbReference>
<evidence type="ECO:0000313" key="4">
    <source>
        <dbReference type="EMBL" id="PPJ67271.1"/>
    </source>
</evidence>
<protein>
    <submittedName>
        <fullName evidence="4">Glycosyl transferase</fullName>
    </submittedName>
</protein>
<evidence type="ECO:0000256" key="2">
    <source>
        <dbReference type="ARBA" id="ARBA00022679"/>
    </source>
</evidence>
<keyword evidence="2 4" id="KW-0808">Transferase</keyword>
<proteinExistence type="predicted"/>
<organism evidence="4 5">
    <name type="scientific">Staphylococcus haemolyticus</name>
    <dbReference type="NCBI Taxonomy" id="1283"/>
    <lineage>
        <taxon>Bacteria</taxon>
        <taxon>Bacillati</taxon>
        <taxon>Bacillota</taxon>
        <taxon>Bacilli</taxon>
        <taxon>Bacillales</taxon>
        <taxon>Staphylococcaceae</taxon>
        <taxon>Staphylococcus</taxon>
    </lineage>
</organism>
<accession>A0A7Z1S9E3</accession>
<dbReference type="GO" id="GO:0016757">
    <property type="term" value="F:glycosyltransferase activity"/>
    <property type="evidence" value="ECO:0007669"/>
    <property type="project" value="UniProtKB-KW"/>
</dbReference>
<keyword evidence="1" id="KW-0328">Glycosyltransferase</keyword>
<evidence type="ECO:0000313" key="5">
    <source>
        <dbReference type="Proteomes" id="UP000238153"/>
    </source>
</evidence>
<comment type="caution">
    <text evidence="4">The sequence shown here is derived from an EMBL/GenBank/DDBJ whole genome shotgun (WGS) entry which is preliminary data.</text>
</comment>
<dbReference type="Gene3D" id="3.40.50.2000">
    <property type="entry name" value="Glycogen Phosphorylase B"/>
    <property type="match status" value="1"/>
</dbReference>
<dbReference type="SUPFAM" id="SSF53756">
    <property type="entry name" value="UDP-Glycosyltransferase/glycogen phosphorylase"/>
    <property type="match status" value="1"/>
</dbReference>
<dbReference type="RefSeq" id="WP_142389560.1">
    <property type="nucleotide sequence ID" value="NZ_PGWX01000808.1"/>
</dbReference>
<dbReference type="InterPro" id="IPR001296">
    <property type="entry name" value="Glyco_trans_1"/>
</dbReference>
<dbReference type="PANTHER" id="PTHR12526">
    <property type="entry name" value="GLYCOSYLTRANSFERASE"/>
    <property type="match status" value="1"/>
</dbReference>
<feature type="non-terminal residue" evidence="4">
    <location>
        <position position="1"/>
    </location>
</feature>
<dbReference type="AlphaFoldDB" id="A0A7Z1S9E3"/>
<sequence>FISGSFSEGFGLTYIEALNAGLPIVTYKARFGAMELIKEGVNGYLKDFSRNDDTYNVQQLTEGIRQLVATDLNQLKANTRKSVRMFQDTIIAEKWSELIDAL</sequence>
<feature type="domain" description="Glycosyl transferase family 1" evidence="3">
    <location>
        <begin position="1"/>
        <end position="79"/>
    </location>
</feature>
<evidence type="ECO:0000256" key="1">
    <source>
        <dbReference type="ARBA" id="ARBA00022676"/>
    </source>
</evidence>
<dbReference type="PANTHER" id="PTHR12526:SF629">
    <property type="entry name" value="TEICHURONIC ACID BIOSYNTHESIS GLYCOSYLTRANSFERASE TUAH-RELATED"/>
    <property type="match status" value="1"/>
</dbReference>
<dbReference type="EMBL" id="PGWX01000808">
    <property type="protein sequence ID" value="PPJ67271.1"/>
    <property type="molecule type" value="Genomic_DNA"/>
</dbReference>
<name>A0A7Z1S9E3_STAHA</name>
<evidence type="ECO:0000259" key="3">
    <source>
        <dbReference type="Pfam" id="PF00534"/>
    </source>
</evidence>